<sequence length="173" mass="19941">MVSRKSSQADKELSLWFYQYCCRVIGKKKVVKTKRQICNAIDHVVNLDKRFLTRIGGSIAEGLGLKSSDYDMSLIINTGTLYHIYEHDTDINTKRELIPLALQTDDTKPGYTKLKLMDKSREKECSDYLESLGDETFFSSENFVPKTRWKESQNENKISKAYLDSLFYAITAI</sequence>
<name>A0A8S3SX79_MYTED</name>
<comment type="caution">
    <text evidence="1">The sequence shown here is derived from an EMBL/GenBank/DDBJ whole genome shotgun (WGS) entry which is preliminary data.</text>
</comment>
<dbReference type="EMBL" id="CAJPWZ010001782">
    <property type="protein sequence ID" value="CAG2223295.1"/>
    <property type="molecule type" value="Genomic_DNA"/>
</dbReference>
<reference evidence="1" key="1">
    <citation type="submission" date="2021-03" db="EMBL/GenBank/DDBJ databases">
        <authorList>
            <person name="Bekaert M."/>
        </authorList>
    </citation>
    <scope>NUCLEOTIDE SEQUENCE</scope>
</reference>
<dbReference type="AlphaFoldDB" id="A0A8S3SX79"/>
<dbReference type="Proteomes" id="UP000683360">
    <property type="component" value="Unassembled WGS sequence"/>
</dbReference>
<keyword evidence="2" id="KW-1185">Reference proteome</keyword>
<evidence type="ECO:0000313" key="1">
    <source>
        <dbReference type="EMBL" id="CAG2223295.1"/>
    </source>
</evidence>
<gene>
    <name evidence="1" type="ORF">MEDL_36570</name>
</gene>
<organism evidence="1 2">
    <name type="scientific">Mytilus edulis</name>
    <name type="common">Blue mussel</name>
    <dbReference type="NCBI Taxonomy" id="6550"/>
    <lineage>
        <taxon>Eukaryota</taxon>
        <taxon>Metazoa</taxon>
        <taxon>Spiralia</taxon>
        <taxon>Lophotrochozoa</taxon>
        <taxon>Mollusca</taxon>
        <taxon>Bivalvia</taxon>
        <taxon>Autobranchia</taxon>
        <taxon>Pteriomorphia</taxon>
        <taxon>Mytilida</taxon>
        <taxon>Mytiloidea</taxon>
        <taxon>Mytilidae</taxon>
        <taxon>Mytilinae</taxon>
        <taxon>Mytilus</taxon>
    </lineage>
</organism>
<proteinExistence type="predicted"/>
<evidence type="ECO:0000313" key="2">
    <source>
        <dbReference type="Proteomes" id="UP000683360"/>
    </source>
</evidence>
<accession>A0A8S3SX79</accession>
<protein>
    <submittedName>
        <fullName evidence="1">Uncharacterized protein</fullName>
    </submittedName>
</protein>